<evidence type="ECO:0000313" key="2">
    <source>
        <dbReference type="Proteomes" id="UP000061546"/>
    </source>
</evidence>
<reference evidence="1 2" key="1">
    <citation type="submission" date="2015-08" db="EMBL/GenBank/DDBJ databases">
        <title>Genomic sequence of Lactobacillus heilongjiangensis DSM 28069, isolated from Chinese traditional pickle.</title>
        <authorList>
            <person name="Jiang X."/>
            <person name="Zheng B."/>
            <person name="Cheng H."/>
        </authorList>
    </citation>
    <scope>NUCLEOTIDE SEQUENCE [LARGE SCALE GENOMIC DNA]</scope>
    <source>
        <strain evidence="1 2">DSM 28069</strain>
    </source>
</reference>
<dbReference type="EMBL" id="CP012559">
    <property type="protein sequence ID" value="ALB29517.1"/>
    <property type="molecule type" value="Genomic_DNA"/>
</dbReference>
<name>A0A0K2LDZ7_9LACO</name>
<keyword evidence="2" id="KW-1185">Reference proteome</keyword>
<dbReference type="KEGG" id="lhi:JP39_09215"/>
<organism evidence="1 2">
    <name type="scientific">Companilactobacillus heilongjiangensis</name>
    <dbReference type="NCBI Taxonomy" id="1074467"/>
    <lineage>
        <taxon>Bacteria</taxon>
        <taxon>Bacillati</taxon>
        <taxon>Bacillota</taxon>
        <taxon>Bacilli</taxon>
        <taxon>Lactobacillales</taxon>
        <taxon>Lactobacillaceae</taxon>
        <taxon>Companilactobacillus</taxon>
    </lineage>
</organism>
<sequence length="60" mass="6936">MKMPAYNLKQPLSKNDLIKSTSKEDFAKKLFNDKDEIKKNTNEILNNPKISSVVKRLSKI</sequence>
<protein>
    <submittedName>
        <fullName evidence="1">Uncharacterized protein</fullName>
    </submittedName>
</protein>
<evidence type="ECO:0000313" key="1">
    <source>
        <dbReference type="EMBL" id="ALB29517.1"/>
    </source>
</evidence>
<dbReference type="AlphaFoldDB" id="A0A0K2LDZ7"/>
<accession>A0A0K2LDZ7</accession>
<dbReference type="Proteomes" id="UP000061546">
    <property type="component" value="Chromosome"/>
</dbReference>
<proteinExistence type="predicted"/>
<gene>
    <name evidence="1" type="ORF">JP39_09215</name>
</gene>
<dbReference type="RefSeq" id="WP_041501499.1">
    <property type="nucleotide sequence ID" value="NZ_BJDV01000010.1"/>
</dbReference>